<dbReference type="CDD" id="cd11033">
    <property type="entry name" value="CYP142-like"/>
    <property type="match status" value="1"/>
</dbReference>
<dbReference type="SUPFAM" id="SSF48264">
    <property type="entry name" value="Cytochrome P450"/>
    <property type="match status" value="1"/>
</dbReference>
<dbReference type="InterPro" id="IPR017972">
    <property type="entry name" value="Cyt_P450_CS"/>
</dbReference>
<gene>
    <name evidence="3" type="ORF">GCM10009560_78550</name>
</gene>
<protein>
    <submittedName>
        <fullName evidence="3">Cytochrome P450</fullName>
    </submittedName>
</protein>
<keyword evidence="2" id="KW-0408">Iron</keyword>
<sequence length="418" mass="46861">MTDVFDPRIYTQGIPHERYRLLRAEHPVHWQEEHEIGDWPAGPGFWAVTRHADVVRVLRTPTGFSSWIGATQIRDPDPADLSFIRRMMLNLDPPEHGRLRRIVSGAFTPGRIGRFADAIAARARSLVDEIAGRGECDVPVDVTDDYPIQNLADLLGIPVADRGLILTWTNRVVGYQDPDHASAVRGPAGRPVNPRSPAMLRDMFEFAADLARHKRRHPADDVMTTLATAEVDGRRLSDAELSMFFFLLVIAGNDTVRSALPGGLMALLEHPAEHRRLLARPELLDSAIEETLRWHPPVLSFRRTAVHDTVLAGQSIAAGDKVVVFHGAANYDERVFADPMRFDITRQDNDHVSFGDGPHVCLGARFARLQLRAFYRELLWRLPDLELAGPPDRLVSNFIAGVKHLPVRFTPVRRSDDT</sequence>
<dbReference type="InterPro" id="IPR001128">
    <property type="entry name" value="Cyt_P450"/>
</dbReference>
<dbReference type="PANTHER" id="PTHR46696">
    <property type="entry name" value="P450, PUTATIVE (EUROFUNG)-RELATED"/>
    <property type="match status" value="1"/>
</dbReference>
<accession>A0ABN1RBP2</accession>
<keyword evidence="2" id="KW-0503">Monooxygenase</keyword>
<dbReference type="PANTHER" id="PTHR46696:SF4">
    <property type="entry name" value="BIOTIN BIOSYNTHESIS CYTOCHROME P450"/>
    <property type="match status" value="1"/>
</dbReference>
<keyword evidence="2" id="KW-0560">Oxidoreductase</keyword>
<reference evidence="3 4" key="1">
    <citation type="journal article" date="2019" name="Int. J. Syst. Evol. Microbiol.">
        <title>The Global Catalogue of Microorganisms (GCM) 10K type strain sequencing project: providing services to taxonomists for standard genome sequencing and annotation.</title>
        <authorList>
            <consortium name="The Broad Institute Genomics Platform"/>
            <consortium name="The Broad Institute Genome Sequencing Center for Infectious Disease"/>
            <person name="Wu L."/>
            <person name="Ma J."/>
        </authorList>
    </citation>
    <scope>NUCLEOTIDE SEQUENCE [LARGE SCALE GENOMIC DNA]</scope>
    <source>
        <strain evidence="3 4">JCM 11136</strain>
    </source>
</reference>
<dbReference type="RefSeq" id="WP_343955466.1">
    <property type="nucleotide sequence ID" value="NZ_BAAAHQ010000070.1"/>
</dbReference>
<dbReference type="InterPro" id="IPR002397">
    <property type="entry name" value="Cyt_P450_B"/>
</dbReference>
<dbReference type="PRINTS" id="PR00359">
    <property type="entry name" value="BP450"/>
</dbReference>
<dbReference type="EMBL" id="BAAAHQ010000070">
    <property type="protein sequence ID" value="GAA0954563.1"/>
    <property type="molecule type" value="Genomic_DNA"/>
</dbReference>
<comment type="similarity">
    <text evidence="1 2">Belongs to the cytochrome P450 family.</text>
</comment>
<keyword evidence="2" id="KW-0479">Metal-binding</keyword>
<evidence type="ECO:0000313" key="4">
    <source>
        <dbReference type="Proteomes" id="UP001501578"/>
    </source>
</evidence>
<dbReference type="Gene3D" id="1.10.630.10">
    <property type="entry name" value="Cytochrome P450"/>
    <property type="match status" value="1"/>
</dbReference>
<dbReference type="InterPro" id="IPR036396">
    <property type="entry name" value="Cyt_P450_sf"/>
</dbReference>
<name>A0ABN1RBP2_9ACTN</name>
<proteinExistence type="inferred from homology"/>
<dbReference type="Pfam" id="PF00067">
    <property type="entry name" value="p450"/>
    <property type="match status" value="1"/>
</dbReference>
<keyword evidence="2" id="KW-0349">Heme</keyword>
<keyword evidence="4" id="KW-1185">Reference proteome</keyword>
<organism evidence="3 4">
    <name type="scientific">Nonomuraea longicatena</name>
    <dbReference type="NCBI Taxonomy" id="83682"/>
    <lineage>
        <taxon>Bacteria</taxon>
        <taxon>Bacillati</taxon>
        <taxon>Actinomycetota</taxon>
        <taxon>Actinomycetes</taxon>
        <taxon>Streptosporangiales</taxon>
        <taxon>Streptosporangiaceae</taxon>
        <taxon>Nonomuraea</taxon>
    </lineage>
</organism>
<evidence type="ECO:0000256" key="2">
    <source>
        <dbReference type="RuleBase" id="RU000461"/>
    </source>
</evidence>
<comment type="caution">
    <text evidence="3">The sequence shown here is derived from an EMBL/GenBank/DDBJ whole genome shotgun (WGS) entry which is preliminary data.</text>
</comment>
<dbReference type="Proteomes" id="UP001501578">
    <property type="component" value="Unassembled WGS sequence"/>
</dbReference>
<evidence type="ECO:0000313" key="3">
    <source>
        <dbReference type="EMBL" id="GAA0954563.1"/>
    </source>
</evidence>
<evidence type="ECO:0000256" key="1">
    <source>
        <dbReference type="ARBA" id="ARBA00010617"/>
    </source>
</evidence>
<dbReference type="PRINTS" id="PR00385">
    <property type="entry name" value="P450"/>
</dbReference>
<dbReference type="PROSITE" id="PS00086">
    <property type="entry name" value="CYTOCHROME_P450"/>
    <property type="match status" value="1"/>
</dbReference>